<name>A0A6G1IRD7_9PLEO</name>
<evidence type="ECO:0000313" key="1">
    <source>
        <dbReference type="EMBL" id="KAF2680814.1"/>
    </source>
</evidence>
<reference evidence="1" key="1">
    <citation type="journal article" date="2020" name="Stud. Mycol.">
        <title>101 Dothideomycetes genomes: a test case for predicting lifestyles and emergence of pathogens.</title>
        <authorList>
            <person name="Haridas S."/>
            <person name="Albert R."/>
            <person name="Binder M."/>
            <person name="Bloem J."/>
            <person name="Labutti K."/>
            <person name="Salamov A."/>
            <person name="Andreopoulos B."/>
            <person name="Baker S."/>
            <person name="Barry K."/>
            <person name="Bills G."/>
            <person name="Bluhm B."/>
            <person name="Cannon C."/>
            <person name="Castanera R."/>
            <person name="Culley D."/>
            <person name="Daum C."/>
            <person name="Ezra D."/>
            <person name="Gonzalez J."/>
            <person name="Henrissat B."/>
            <person name="Kuo A."/>
            <person name="Liang C."/>
            <person name="Lipzen A."/>
            <person name="Lutzoni F."/>
            <person name="Magnuson J."/>
            <person name="Mondo S."/>
            <person name="Nolan M."/>
            <person name="Ohm R."/>
            <person name="Pangilinan J."/>
            <person name="Park H.-J."/>
            <person name="Ramirez L."/>
            <person name="Alfaro M."/>
            <person name="Sun H."/>
            <person name="Tritt A."/>
            <person name="Yoshinaga Y."/>
            <person name="Zwiers L.-H."/>
            <person name="Turgeon B."/>
            <person name="Goodwin S."/>
            <person name="Spatafora J."/>
            <person name="Crous P."/>
            <person name="Grigoriev I."/>
        </authorList>
    </citation>
    <scope>NUCLEOTIDE SEQUENCE</scope>
    <source>
        <strain evidence="1">CBS 122367</strain>
    </source>
</reference>
<protein>
    <recommendedName>
        <fullName evidence="3">CinY protein</fullName>
    </recommendedName>
</protein>
<gene>
    <name evidence="1" type="ORF">K458DRAFT_392487</name>
</gene>
<proteinExistence type="predicted"/>
<evidence type="ECO:0008006" key="3">
    <source>
        <dbReference type="Google" id="ProtNLM"/>
    </source>
</evidence>
<dbReference type="AlphaFoldDB" id="A0A6G1IRD7"/>
<organism evidence="1 2">
    <name type="scientific">Lentithecium fluviatile CBS 122367</name>
    <dbReference type="NCBI Taxonomy" id="1168545"/>
    <lineage>
        <taxon>Eukaryota</taxon>
        <taxon>Fungi</taxon>
        <taxon>Dikarya</taxon>
        <taxon>Ascomycota</taxon>
        <taxon>Pezizomycotina</taxon>
        <taxon>Dothideomycetes</taxon>
        <taxon>Pleosporomycetidae</taxon>
        <taxon>Pleosporales</taxon>
        <taxon>Massarineae</taxon>
        <taxon>Lentitheciaceae</taxon>
        <taxon>Lentithecium</taxon>
    </lineage>
</organism>
<dbReference type="OrthoDB" id="301415at2759"/>
<evidence type="ECO:0000313" key="2">
    <source>
        <dbReference type="Proteomes" id="UP000799291"/>
    </source>
</evidence>
<keyword evidence="2" id="KW-1185">Reference proteome</keyword>
<sequence length="366" mass="39747">MPPNMLVEILNAMSAPPRLTRYKSFSTSAILLALSSSFILTACSPFGTINGLGQNNEHEMITRVAFQCAANTKSQPPYDCFEPITLDNLAGFHVGRIPGLGDNGMVGSPDDLQPGPEDYKAHCDDADFLDVAGYPQSREVATQKLQDCVDHLRMRFGQAVRGVNRLLDANGVIIESMVDVDDKDECDHDHRGTDDNTKDMAKCVVLEGLGRALHGIQDFYAHSNWADTHNPSLPISTTNPPGLNNSLPAAFLDLRLNTSLTAADVPRQLSTGCFVLIGDDCDNRITHDDLNKDHGTVGLDGTAVGKGDTSREAVLRNFPQAVSAAVLDSRRNWVNLRAEIKRVHGEVKGNRIICALASDRPTRDCA</sequence>
<dbReference type="Proteomes" id="UP000799291">
    <property type="component" value="Unassembled WGS sequence"/>
</dbReference>
<accession>A0A6G1IRD7</accession>
<dbReference type="EMBL" id="MU005594">
    <property type="protein sequence ID" value="KAF2680814.1"/>
    <property type="molecule type" value="Genomic_DNA"/>
</dbReference>